<evidence type="ECO:0000256" key="1">
    <source>
        <dbReference type="ARBA" id="ARBA00022448"/>
    </source>
</evidence>
<evidence type="ECO:0000313" key="6">
    <source>
        <dbReference type="Proteomes" id="UP001597413"/>
    </source>
</evidence>
<accession>A0ABW5A6G0</accession>
<keyword evidence="1" id="KW-0813">Transport</keyword>
<dbReference type="SUPFAM" id="SSF52540">
    <property type="entry name" value="P-loop containing nucleoside triphosphate hydrolases"/>
    <property type="match status" value="1"/>
</dbReference>
<dbReference type="Pfam" id="PF00005">
    <property type="entry name" value="ABC_tran"/>
    <property type="match status" value="1"/>
</dbReference>
<evidence type="ECO:0000313" key="5">
    <source>
        <dbReference type="EMBL" id="MFD2173421.1"/>
    </source>
</evidence>
<dbReference type="InterPro" id="IPR003439">
    <property type="entry name" value="ABC_transporter-like_ATP-bd"/>
</dbReference>
<dbReference type="InterPro" id="IPR032823">
    <property type="entry name" value="BCA_ABC_TP_C"/>
</dbReference>
<sequence length="258" mass="27730">MIAPINAPTQAQTALMLDGLAVDFSGFRAVDGVSMAVDHGELRVLLGANGAGKTTLMDLISGRTRSTEGHVYVHGQEVTNQREHKIARAGVGRKFQIPSIFSGLSVRKNLEVAQSARPGVLANLRLRLGADERVRLEEVLETIGLADAGETEAGFLSHGQTQWLELGMLMLQNASVILLDEPTAGMTQGETAKTAEIINRLKGSHTLLVVEHDMAFVRDIAERITVLHLGKVLAEGKVAFIENHPEVKAAYLGKQGIS</sequence>
<dbReference type="EMBL" id="JBHUIX010000004">
    <property type="protein sequence ID" value="MFD2173421.1"/>
    <property type="molecule type" value="Genomic_DNA"/>
</dbReference>
<keyword evidence="6" id="KW-1185">Reference proteome</keyword>
<dbReference type="GO" id="GO:0005524">
    <property type="term" value="F:ATP binding"/>
    <property type="evidence" value="ECO:0007669"/>
    <property type="project" value="UniProtKB-KW"/>
</dbReference>
<organism evidence="5 6">
    <name type="scientific">Rhodobacter lacus</name>
    <dbReference type="NCBI Taxonomy" id="1641972"/>
    <lineage>
        <taxon>Bacteria</taxon>
        <taxon>Pseudomonadati</taxon>
        <taxon>Pseudomonadota</taxon>
        <taxon>Alphaproteobacteria</taxon>
        <taxon>Rhodobacterales</taxon>
        <taxon>Rhodobacter group</taxon>
        <taxon>Rhodobacter</taxon>
    </lineage>
</organism>
<dbReference type="PANTHER" id="PTHR45772">
    <property type="entry name" value="CONSERVED COMPONENT OF ABC TRANSPORTER FOR NATURAL AMINO ACIDS-RELATED"/>
    <property type="match status" value="1"/>
</dbReference>
<dbReference type="InterPro" id="IPR003593">
    <property type="entry name" value="AAA+_ATPase"/>
</dbReference>
<evidence type="ECO:0000259" key="4">
    <source>
        <dbReference type="PROSITE" id="PS50893"/>
    </source>
</evidence>
<proteinExistence type="predicted"/>
<dbReference type="CDD" id="cd03219">
    <property type="entry name" value="ABC_Mj1267_LivG_branched"/>
    <property type="match status" value="1"/>
</dbReference>
<reference evidence="6" key="1">
    <citation type="journal article" date="2019" name="Int. J. Syst. Evol. Microbiol.">
        <title>The Global Catalogue of Microorganisms (GCM) 10K type strain sequencing project: providing services to taxonomists for standard genome sequencing and annotation.</title>
        <authorList>
            <consortium name="The Broad Institute Genomics Platform"/>
            <consortium name="The Broad Institute Genome Sequencing Center for Infectious Disease"/>
            <person name="Wu L."/>
            <person name="Ma J."/>
        </authorList>
    </citation>
    <scope>NUCLEOTIDE SEQUENCE [LARGE SCALE GENOMIC DNA]</scope>
    <source>
        <strain evidence="6">CCUG 55131</strain>
    </source>
</reference>
<feature type="domain" description="ABC transporter" evidence="4">
    <location>
        <begin position="15"/>
        <end position="254"/>
    </location>
</feature>
<comment type="caution">
    <text evidence="5">The sequence shown here is derived from an EMBL/GenBank/DDBJ whole genome shotgun (WGS) entry which is preliminary data.</text>
</comment>
<dbReference type="RefSeq" id="WP_377387883.1">
    <property type="nucleotide sequence ID" value="NZ_JBHUIX010000004.1"/>
</dbReference>
<dbReference type="Gene3D" id="3.40.50.300">
    <property type="entry name" value="P-loop containing nucleotide triphosphate hydrolases"/>
    <property type="match status" value="1"/>
</dbReference>
<dbReference type="PANTHER" id="PTHR45772:SF8">
    <property type="entry name" value="HIGH-AFFINITY BRANCHED-CHAIN AMINO ACID TRANSPORT ATP-BINDING PROTEIN"/>
    <property type="match status" value="1"/>
</dbReference>
<gene>
    <name evidence="5" type="primary">urtD</name>
    <name evidence="5" type="ORF">ACFSM0_04870</name>
</gene>
<dbReference type="NCBIfam" id="TIGR03411">
    <property type="entry name" value="urea_trans_UrtD"/>
    <property type="match status" value="1"/>
</dbReference>
<keyword evidence="3 5" id="KW-0067">ATP-binding</keyword>
<evidence type="ECO:0000256" key="3">
    <source>
        <dbReference type="ARBA" id="ARBA00022840"/>
    </source>
</evidence>
<dbReference type="InterPro" id="IPR027417">
    <property type="entry name" value="P-loop_NTPase"/>
</dbReference>
<dbReference type="Proteomes" id="UP001597413">
    <property type="component" value="Unassembled WGS sequence"/>
</dbReference>
<protein>
    <submittedName>
        <fullName evidence="5">Urea ABC transporter ATP-binding protein UrtD</fullName>
    </submittedName>
</protein>
<dbReference type="Pfam" id="PF12399">
    <property type="entry name" value="BCA_ABC_TP_C"/>
    <property type="match status" value="1"/>
</dbReference>
<dbReference type="PROSITE" id="PS50893">
    <property type="entry name" value="ABC_TRANSPORTER_2"/>
    <property type="match status" value="1"/>
</dbReference>
<name>A0ABW5A6G0_9RHOB</name>
<keyword evidence="2" id="KW-0547">Nucleotide-binding</keyword>
<dbReference type="InterPro" id="IPR051120">
    <property type="entry name" value="ABC_AA/LPS_Transport"/>
</dbReference>
<evidence type="ECO:0000256" key="2">
    <source>
        <dbReference type="ARBA" id="ARBA00022741"/>
    </source>
</evidence>
<dbReference type="SMART" id="SM00382">
    <property type="entry name" value="AAA"/>
    <property type="match status" value="1"/>
</dbReference>
<dbReference type="InterPro" id="IPR017781">
    <property type="entry name" value="ABC_transptr_urea_ATP-bd_UrtD"/>
</dbReference>